<comment type="caution">
    <text evidence="1">The sequence shown here is derived from an EMBL/GenBank/DDBJ whole genome shotgun (WGS) entry which is preliminary data.</text>
</comment>
<keyword evidence="2" id="KW-1185">Reference proteome</keyword>
<accession>A0AAV4JAH1</accession>
<dbReference type="Proteomes" id="UP000762676">
    <property type="component" value="Unassembled WGS sequence"/>
</dbReference>
<keyword evidence="1" id="KW-0808">Transferase</keyword>
<protein>
    <submittedName>
        <fullName evidence="1">Reverse transcriptase</fullName>
    </submittedName>
</protein>
<evidence type="ECO:0000313" key="2">
    <source>
        <dbReference type="Proteomes" id="UP000762676"/>
    </source>
</evidence>
<organism evidence="1 2">
    <name type="scientific">Elysia marginata</name>
    <dbReference type="NCBI Taxonomy" id="1093978"/>
    <lineage>
        <taxon>Eukaryota</taxon>
        <taxon>Metazoa</taxon>
        <taxon>Spiralia</taxon>
        <taxon>Lophotrochozoa</taxon>
        <taxon>Mollusca</taxon>
        <taxon>Gastropoda</taxon>
        <taxon>Heterobranchia</taxon>
        <taxon>Euthyneura</taxon>
        <taxon>Panpulmonata</taxon>
        <taxon>Sacoglossa</taxon>
        <taxon>Placobranchoidea</taxon>
        <taxon>Plakobranchidae</taxon>
        <taxon>Elysia</taxon>
    </lineage>
</organism>
<keyword evidence="1" id="KW-0548">Nucleotidyltransferase</keyword>
<keyword evidence="1" id="KW-0695">RNA-directed DNA polymerase</keyword>
<name>A0AAV4JAH1_9GAST</name>
<dbReference type="GO" id="GO:0003964">
    <property type="term" value="F:RNA-directed DNA polymerase activity"/>
    <property type="evidence" value="ECO:0007669"/>
    <property type="project" value="UniProtKB-KW"/>
</dbReference>
<reference evidence="1 2" key="1">
    <citation type="journal article" date="2021" name="Elife">
        <title>Chloroplast acquisition without the gene transfer in kleptoplastic sea slugs, Plakobranchus ocellatus.</title>
        <authorList>
            <person name="Maeda T."/>
            <person name="Takahashi S."/>
            <person name="Yoshida T."/>
            <person name="Shimamura S."/>
            <person name="Takaki Y."/>
            <person name="Nagai Y."/>
            <person name="Toyoda A."/>
            <person name="Suzuki Y."/>
            <person name="Arimoto A."/>
            <person name="Ishii H."/>
            <person name="Satoh N."/>
            <person name="Nishiyama T."/>
            <person name="Hasebe M."/>
            <person name="Maruyama T."/>
            <person name="Minagawa J."/>
            <person name="Obokata J."/>
            <person name="Shigenobu S."/>
        </authorList>
    </citation>
    <scope>NUCLEOTIDE SEQUENCE [LARGE SCALE GENOMIC DNA]</scope>
</reference>
<sequence>MHHRVLQRLASVISTAKGKSNPPSPSFIIFTTEGGAKTWCGRSNTASTQRKELLGGCDDWKVSADLPEWDKHADVIRTTLKPDFVIYSPSTHKFITVEL</sequence>
<proteinExistence type="predicted"/>
<dbReference type="EMBL" id="BMAT01013731">
    <property type="protein sequence ID" value="GFS18999.1"/>
    <property type="molecule type" value="Genomic_DNA"/>
</dbReference>
<gene>
    <name evidence="1" type="ORF">ElyMa_006862000</name>
</gene>
<dbReference type="AlphaFoldDB" id="A0AAV4JAH1"/>
<evidence type="ECO:0000313" key="1">
    <source>
        <dbReference type="EMBL" id="GFS18999.1"/>
    </source>
</evidence>